<dbReference type="PROSITE" id="PS01007">
    <property type="entry name" value="TRANSPOSASE_MUTATOR"/>
    <property type="match status" value="1"/>
</dbReference>
<keyword evidence="5 6" id="KW-0233">DNA recombination</keyword>
<proteinExistence type="inferred from homology"/>
<evidence type="ECO:0000256" key="2">
    <source>
        <dbReference type="ARBA" id="ARBA00010961"/>
    </source>
</evidence>
<evidence type="ECO:0000313" key="8">
    <source>
        <dbReference type="EMBL" id="MDT2596954.1"/>
    </source>
</evidence>
<sequence length="406" mass="46926">MSMLSKDQIKEMIQRYDIKTTDDIKNAFKELFGEAVQEIMEAELDTHLGYEKHSKENKDTMNRRNGTSSKTLRSSEYGEVPLAVPRDRNGEFEPTIIKKNQTTLSGLEDQIIAMYTKGLSTRDIQDHFANLYGAEVSPTLISNVTNKILPLVKEWQNRPLEALYPIIFMDAIHFKVRHEGRIQSKAAYVVLGVTIEGYKDVLGIWIGENESSKFWLLVLNELKNRGVQDILIACTDNLVGFSDAIQATFPKTEVQKCIVHQIRNSIRFVGYKDLKAVTTDLKPIYKASTEELALEALSTFDEKWGKKYPIITKSWMDNWTELATFFKYPAELRRIIYTTNVIEGFHRQLRKPTKSKSVFPSDESLLKMLYLITMDVTKKWTMKVQNWGQILSQFVIFFENRVTDYI</sequence>
<feature type="compositionally biased region" description="Polar residues" evidence="7">
    <location>
        <begin position="63"/>
        <end position="74"/>
    </location>
</feature>
<reference evidence="8 9" key="1">
    <citation type="submission" date="2023-03" db="EMBL/GenBank/DDBJ databases">
        <authorList>
            <person name="Shen W."/>
            <person name="Cai J."/>
        </authorList>
    </citation>
    <scope>NUCLEOTIDE SEQUENCE [LARGE SCALE GENOMIC DNA]</scope>
    <source>
        <strain evidence="8 9">P72-2</strain>
    </source>
</reference>
<protein>
    <recommendedName>
        <fullName evidence="6">Mutator family transposase</fullName>
    </recommendedName>
</protein>
<keyword evidence="9" id="KW-1185">Reference proteome</keyword>
<keyword evidence="4 6" id="KW-0238">DNA-binding</keyword>
<gene>
    <name evidence="8" type="ORF">P7D39_08050</name>
</gene>
<feature type="region of interest" description="Disordered" evidence="7">
    <location>
        <begin position="50"/>
        <end position="74"/>
    </location>
</feature>
<evidence type="ECO:0000313" key="9">
    <source>
        <dbReference type="Proteomes" id="UP001256547"/>
    </source>
</evidence>
<dbReference type="InterPro" id="IPR001207">
    <property type="entry name" value="Transposase_mutator"/>
</dbReference>
<dbReference type="EMBL" id="JARPYR010000014">
    <property type="protein sequence ID" value="MDT2596954.1"/>
    <property type="molecule type" value="Genomic_DNA"/>
</dbReference>
<feature type="compositionally biased region" description="Basic and acidic residues" evidence="7">
    <location>
        <begin position="50"/>
        <end position="62"/>
    </location>
</feature>
<comment type="caution">
    <text evidence="8">The sequence shown here is derived from an EMBL/GenBank/DDBJ whole genome shotgun (WGS) entry which is preliminary data.</text>
</comment>
<evidence type="ECO:0000256" key="1">
    <source>
        <dbReference type="ARBA" id="ARBA00002190"/>
    </source>
</evidence>
<evidence type="ECO:0000256" key="7">
    <source>
        <dbReference type="SAM" id="MobiDB-lite"/>
    </source>
</evidence>
<comment type="function">
    <text evidence="1 6">Required for the transposition of the insertion element.</text>
</comment>
<evidence type="ECO:0000256" key="3">
    <source>
        <dbReference type="ARBA" id="ARBA00022578"/>
    </source>
</evidence>
<evidence type="ECO:0000256" key="5">
    <source>
        <dbReference type="ARBA" id="ARBA00023172"/>
    </source>
</evidence>
<name>A0ABU3EQ30_9ENTE</name>
<accession>A0ABU3EQ30</accession>
<evidence type="ECO:0000256" key="6">
    <source>
        <dbReference type="RuleBase" id="RU365089"/>
    </source>
</evidence>
<organism evidence="8 9">
    <name type="scientific">Enterococcus dongliensis</name>
    <dbReference type="NCBI Taxonomy" id="2559925"/>
    <lineage>
        <taxon>Bacteria</taxon>
        <taxon>Bacillati</taxon>
        <taxon>Bacillota</taxon>
        <taxon>Bacilli</taxon>
        <taxon>Lactobacillales</taxon>
        <taxon>Enterococcaceae</taxon>
        <taxon>Enterococcus</taxon>
    </lineage>
</organism>
<dbReference type="NCBIfam" id="NF033543">
    <property type="entry name" value="transpos_IS256"/>
    <property type="match status" value="1"/>
</dbReference>
<dbReference type="PANTHER" id="PTHR33217:SF5">
    <property type="entry name" value="MUTATOR FAMILY TRANSPOSASE"/>
    <property type="match status" value="1"/>
</dbReference>
<evidence type="ECO:0000256" key="4">
    <source>
        <dbReference type="ARBA" id="ARBA00023125"/>
    </source>
</evidence>
<dbReference type="PANTHER" id="PTHR33217">
    <property type="entry name" value="TRANSPOSASE FOR INSERTION SEQUENCE ELEMENT IS1081"/>
    <property type="match status" value="1"/>
</dbReference>
<dbReference type="RefSeq" id="WP_311859327.1">
    <property type="nucleotide sequence ID" value="NZ_JARPYR010000014.1"/>
</dbReference>
<keyword evidence="6" id="KW-0814">Transposable element</keyword>
<dbReference type="Proteomes" id="UP001256547">
    <property type="component" value="Unassembled WGS sequence"/>
</dbReference>
<dbReference type="Pfam" id="PF00872">
    <property type="entry name" value="Transposase_mut"/>
    <property type="match status" value="1"/>
</dbReference>
<comment type="similarity">
    <text evidence="2 6">Belongs to the transposase mutator family.</text>
</comment>
<keyword evidence="3 6" id="KW-0815">Transposition</keyword>